<sequence length="337" mass="35651">MFIRKIGIDLGTTNSLVFLPRKGVVLNEPTVVAVSILDKKVVAVGHAAKEMIGRTPETIVASRPMKDGVIADYRITEAMLRYFVSRALGSFRIVRPDVMISVPAGITSTERRAVIEAARSAGAREAYVVKEPILAAIGAGLPINAPSGSMIVNSGGGTTEVAVLSLGGLVAVSSVRVAGNRLDAAIMEFMKRKYNVAIGERTAEQIKIAIGAALPLKENPKMAVKGRDLAGGLPKIIEVKSNEITDAMADPLREIVRAVKAVLRETPPELAADVIENGMVLSGGTALLRHLDRLLEQATGVPARVADESLFCVAKGTGAALESLDVYKQSISSLRRP</sequence>
<comment type="function">
    <text evidence="7">Forms membrane-associated dynamic filaments that are essential for cell shape determination. Acts by regulating cell wall synthesis and cell elongation, and thus cell shape. A feedback loop between cell geometry and MreB localization may maintain elongated cell shape by targeting cell wall growth to regions of negative cell wall curvature.</text>
</comment>
<dbReference type="InterPro" id="IPR056546">
    <property type="entry name" value="MreB_MamK-like"/>
</dbReference>
<keyword evidence="4 7" id="KW-0067">ATP-binding</keyword>
<dbReference type="CDD" id="cd10225">
    <property type="entry name" value="ASKHA_NBD_MreB-like"/>
    <property type="match status" value="1"/>
</dbReference>
<dbReference type="PANTHER" id="PTHR42749:SF1">
    <property type="entry name" value="CELL SHAPE-DETERMINING PROTEIN MREB"/>
    <property type="match status" value="1"/>
</dbReference>
<evidence type="ECO:0000256" key="4">
    <source>
        <dbReference type="ARBA" id="ARBA00022840"/>
    </source>
</evidence>
<name>A0A1G2PHL6_9BACT</name>
<feature type="binding site" evidence="7">
    <location>
        <begin position="204"/>
        <end position="207"/>
    </location>
    <ligand>
        <name>ATP</name>
        <dbReference type="ChEBI" id="CHEBI:30616"/>
    </ligand>
</feature>
<evidence type="ECO:0000256" key="5">
    <source>
        <dbReference type="ARBA" id="ARBA00022960"/>
    </source>
</evidence>
<dbReference type="PROSITE" id="PS00297">
    <property type="entry name" value="HSP70_1"/>
    <property type="match status" value="1"/>
</dbReference>
<comment type="similarity">
    <text evidence="6 7">Belongs to the FtsA/MreB family.</text>
</comment>
<dbReference type="STRING" id="1802362.A2806_02135"/>
<dbReference type="InterPro" id="IPR004753">
    <property type="entry name" value="MreB"/>
</dbReference>
<accession>A0A1G2PHL6</accession>
<evidence type="ECO:0000313" key="8">
    <source>
        <dbReference type="EMBL" id="OHA47824.1"/>
    </source>
</evidence>
<evidence type="ECO:0000256" key="6">
    <source>
        <dbReference type="ARBA" id="ARBA00023458"/>
    </source>
</evidence>
<protein>
    <recommendedName>
        <fullName evidence="7">Cell shape-determining protein MreB</fullName>
    </recommendedName>
</protein>
<dbReference type="InterPro" id="IPR043129">
    <property type="entry name" value="ATPase_NBD"/>
</dbReference>
<dbReference type="HAMAP" id="MF_02207">
    <property type="entry name" value="MreB"/>
    <property type="match status" value="1"/>
</dbReference>
<dbReference type="EMBL" id="MHSS01000013">
    <property type="protein sequence ID" value="OHA47824.1"/>
    <property type="molecule type" value="Genomic_DNA"/>
</dbReference>
<gene>
    <name evidence="7" type="primary">mreB</name>
    <name evidence="8" type="ORF">A2806_02135</name>
</gene>
<organism evidence="8 9">
    <name type="scientific">Candidatus Terrybacteria bacterium RIFCSPHIGHO2_01_FULL_48_17</name>
    <dbReference type="NCBI Taxonomy" id="1802362"/>
    <lineage>
        <taxon>Bacteria</taxon>
        <taxon>Candidatus Terryibacteriota</taxon>
    </lineage>
</organism>
<comment type="similarity">
    <text evidence="1">Belongs to the heat shock protein 70 family.</text>
</comment>
<dbReference type="Proteomes" id="UP000177629">
    <property type="component" value="Unassembled WGS sequence"/>
</dbReference>
<evidence type="ECO:0000313" key="9">
    <source>
        <dbReference type="Proteomes" id="UP000177629"/>
    </source>
</evidence>
<dbReference type="AlphaFoldDB" id="A0A1G2PHL6"/>
<dbReference type="Pfam" id="PF06723">
    <property type="entry name" value="MreB_Mbl"/>
    <property type="match status" value="1"/>
</dbReference>
<dbReference type="GO" id="GO:0008360">
    <property type="term" value="P:regulation of cell shape"/>
    <property type="evidence" value="ECO:0007669"/>
    <property type="project" value="UniProtKB-UniRule"/>
</dbReference>
<dbReference type="GO" id="GO:0005524">
    <property type="term" value="F:ATP binding"/>
    <property type="evidence" value="ECO:0007669"/>
    <property type="project" value="UniProtKB-KW"/>
</dbReference>
<dbReference type="InterPro" id="IPR018181">
    <property type="entry name" value="Heat_shock_70_CS"/>
</dbReference>
<evidence type="ECO:0000256" key="3">
    <source>
        <dbReference type="ARBA" id="ARBA00022741"/>
    </source>
</evidence>
<evidence type="ECO:0000256" key="7">
    <source>
        <dbReference type="HAMAP-Rule" id="MF_02207"/>
    </source>
</evidence>
<dbReference type="Gene3D" id="3.30.420.40">
    <property type="match status" value="3"/>
</dbReference>
<dbReference type="GO" id="GO:0005737">
    <property type="term" value="C:cytoplasm"/>
    <property type="evidence" value="ECO:0007669"/>
    <property type="project" value="UniProtKB-SubCell"/>
</dbReference>
<dbReference type="PRINTS" id="PR01652">
    <property type="entry name" value="SHAPEPROTEIN"/>
</dbReference>
<dbReference type="NCBIfam" id="TIGR00904">
    <property type="entry name" value="mreB"/>
    <property type="match status" value="1"/>
</dbReference>
<keyword evidence="2 7" id="KW-0963">Cytoplasm</keyword>
<evidence type="ECO:0000256" key="1">
    <source>
        <dbReference type="ARBA" id="ARBA00007381"/>
    </source>
</evidence>
<comment type="caution">
    <text evidence="7">Lacks conserved residue(s) required for the propagation of feature annotation.</text>
</comment>
<dbReference type="PANTHER" id="PTHR42749">
    <property type="entry name" value="CELL SHAPE-DETERMINING PROTEIN MREB"/>
    <property type="match status" value="1"/>
</dbReference>
<reference evidence="8 9" key="1">
    <citation type="journal article" date="2016" name="Nat. Commun.">
        <title>Thousands of microbial genomes shed light on interconnected biogeochemical processes in an aquifer system.</title>
        <authorList>
            <person name="Anantharaman K."/>
            <person name="Brown C.T."/>
            <person name="Hug L.A."/>
            <person name="Sharon I."/>
            <person name="Castelle C.J."/>
            <person name="Probst A.J."/>
            <person name="Thomas B.C."/>
            <person name="Singh A."/>
            <person name="Wilkins M.J."/>
            <person name="Karaoz U."/>
            <person name="Brodie E.L."/>
            <person name="Williams K.H."/>
            <person name="Hubbard S.S."/>
            <person name="Banfield J.F."/>
        </authorList>
    </citation>
    <scope>NUCLEOTIDE SEQUENCE [LARGE SCALE GENOMIC DNA]</scope>
</reference>
<dbReference type="NCBIfam" id="NF010539">
    <property type="entry name" value="PRK13927.1"/>
    <property type="match status" value="1"/>
</dbReference>
<evidence type="ECO:0000256" key="2">
    <source>
        <dbReference type="ARBA" id="ARBA00022490"/>
    </source>
</evidence>
<dbReference type="SUPFAM" id="SSF53067">
    <property type="entry name" value="Actin-like ATPase domain"/>
    <property type="match status" value="2"/>
</dbReference>
<dbReference type="GO" id="GO:0000902">
    <property type="term" value="P:cell morphogenesis"/>
    <property type="evidence" value="ECO:0007669"/>
    <property type="project" value="InterPro"/>
</dbReference>
<comment type="subcellular location">
    <subcellularLocation>
        <location evidence="7">Cytoplasm</location>
    </subcellularLocation>
    <text evidence="7">Membrane-associated.</text>
</comment>
<feature type="binding site" evidence="7">
    <location>
        <begin position="156"/>
        <end position="158"/>
    </location>
    <ligand>
        <name>ATP</name>
        <dbReference type="ChEBI" id="CHEBI:30616"/>
    </ligand>
</feature>
<comment type="caution">
    <text evidence="8">The sequence shown here is derived from an EMBL/GenBank/DDBJ whole genome shotgun (WGS) entry which is preliminary data.</text>
</comment>
<keyword evidence="3 7" id="KW-0547">Nucleotide-binding</keyword>
<keyword evidence="5 7" id="KW-0133">Cell shape</keyword>
<proteinExistence type="inferred from homology"/>
<comment type="subunit">
    <text evidence="7">Forms polymers.</text>
</comment>